<dbReference type="InterPro" id="IPR050596">
    <property type="entry name" value="AspAT/PAT-like"/>
</dbReference>
<dbReference type="CDD" id="cd00609">
    <property type="entry name" value="AAT_like"/>
    <property type="match status" value="1"/>
</dbReference>
<keyword evidence="3 6" id="KW-0032">Aminotransferase</keyword>
<accession>A0A9X3EDW4</accession>
<comment type="caution">
    <text evidence="8">The sequence shown here is derived from an EMBL/GenBank/DDBJ whole genome shotgun (WGS) entry which is preliminary data.</text>
</comment>
<protein>
    <recommendedName>
        <fullName evidence="6">Aminotransferase</fullName>
        <ecNumber evidence="6">2.6.1.-</ecNumber>
    </recommendedName>
</protein>
<dbReference type="GO" id="GO:0006520">
    <property type="term" value="P:amino acid metabolic process"/>
    <property type="evidence" value="ECO:0007669"/>
    <property type="project" value="InterPro"/>
</dbReference>
<dbReference type="InterPro" id="IPR004838">
    <property type="entry name" value="NHTrfase_class1_PyrdxlP-BS"/>
</dbReference>
<dbReference type="Gene3D" id="3.90.1150.10">
    <property type="entry name" value="Aspartate Aminotransferase, domain 1"/>
    <property type="match status" value="1"/>
</dbReference>
<dbReference type="PANTHER" id="PTHR46383:SF1">
    <property type="entry name" value="ASPARTATE AMINOTRANSFERASE"/>
    <property type="match status" value="1"/>
</dbReference>
<dbReference type="InterPro" id="IPR015424">
    <property type="entry name" value="PyrdxlP-dep_Trfase"/>
</dbReference>
<evidence type="ECO:0000256" key="1">
    <source>
        <dbReference type="ARBA" id="ARBA00001933"/>
    </source>
</evidence>
<evidence type="ECO:0000256" key="6">
    <source>
        <dbReference type="RuleBase" id="RU000481"/>
    </source>
</evidence>
<evidence type="ECO:0000256" key="3">
    <source>
        <dbReference type="ARBA" id="ARBA00022576"/>
    </source>
</evidence>
<keyword evidence="5" id="KW-0663">Pyridoxal phosphate</keyword>
<keyword evidence="9" id="KW-1185">Reference proteome</keyword>
<dbReference type="EMBL" id="JAPNOA010000029">
    <property type="protein sequence ID" value="MCY0965807.1"/>
    <property type="molecule type" value="Genomic_DNA"/>
</dbReference>
<dbReference type="Gene3D" id="3.40.640.10">
    <property type="entry name" value="Type I PLP-dependent aspartate aminotransferase-like (Major domain)"/>
    <property type="match status" value="1"/>
</dbReference>
<dbReference type="Proteomes" id="UP001150830">
    <property type="component" value="Unassembled WGS sequence"/>
</dbReference>
<comment type="similarity">
    <text evidence="2 6">Belongs to the class-I pyridoxal-phosphate-dependent aminotransferase family.</text>
</comment>
<feature type="domain" description="Aminotransferase class I/classII large" evidence="7">
    <location>
        <begin position="32"/>
        <end position="388"/>
    </location>
</feature>
<dbReference type="EC" id="2.6.1.-" evidence="6"/>
<evidence type="ECO:0000256" key="2">
    <source>
        <dbReference type="ARBA" id="ARBA00007441"/>
    </source>
</evidence>
<dbReference type="AlphaFoldDB" id="A0A9X3EDW4"/>
<name>A0A9X3EDW4_9GAMM</name>
<dbReference type="InterPro" id="IPR004839">
    <property type="entry name" value="Aminotransferase_I/II_large"/>
</dbReference>
<evidence type="ECO:0000313" key="9">
    <source>
        <dbReference type="Proteomes" id="UP001150830"/>
    </source>
</evidence>
<sequence>MDLQLSDRVQQIKPSPTLAVTNRAAVLRAEGKDIIGLGAGEPDFDTPEHIKKAAIDAINNGFTKYTAVDGTPGLKQAIIGKFKNDNNLTYAPNQILVSCGGKQSFFNLSLAYLNPGDEVVIPAPYWVSYPDMVIVAGAVPVFIDTDMSTRFKITPEQLEAVITDKTRLVVLNSPSNPSGVAYNLEELAALGEVLRKYPNVLIASDDMYEHIIWSEGGFCNILNACPDLYDRTIVLNGVSKAYSMTGWRIGYAAGPVKLINAMKNIQSQSTSNPTSVSQVAAEAALKGGKECMVPMLAAFKERHDWLTAALNELPGVECVSGDGAFYAYPCFKGAMAAMGIEDDVVFAEKMLLEAGVAMVPGSAFGTPGYMRLSYATSLDVLKAAVERLKAALA</sequence>
<dbReference type="Pfam" id="PF00155">
    <property type="entry name" value="Aminotran_1_2"/>
    <property type="match status" value="1"/>
</dbReference>
<gene>
    <name evidence="8" type="ORF">OUO13_11455</name>
</gene>
<dbReference type="GO" id="GO:0030170">
    <property type="term" value="F:pyridoxal phosphate binding"/>
    <property type="evidence" value="ECO:0007669"/>
    <property type="project" value="InterPro"/>
</dbReference>
<dbReference type="SUPFAM" id="SSF53383">
    <property type="entry name" value="PLP-dependent transferases"/>
    <property type="match status" value="1"/>
</dbReference>
<dbReference type="PANTHER" id="PTHR46383">
    <property type="entry name" value="ASPARTATE AMINOTRANSFERASE"/>
    <property type="match status" value="1"/>
</dbReference>
<proteinExistence type="inferred from homology"/>
<dbReference type="FunFam" id="3.40.640.10:FF:000033">
    <property type="entry name" value="Aspartate aminotransferase"/>
    <property type="match status" value="1"/>
</dbReference>
<dbReference type="InterPro" id="IPR015422">
    <property type="entry name" value="PyrdxlP-dep_Trfase_small"/>
</dbReference>
<comment type="cofactor">
    <cofactor evidence="1 6">
        <name>pyridoxal 5'-phosphate</name>
        <dbReference type="ChEBI" id="CHEBI:597326"/>
    </cofactor>
</comment>
<evidence type="ECO:0000256" key="5">
    <source>
        <dbReference type="ARBA" id="ARBA00022898"/>
    </source>
</evidence>
<evidence type="ECO:0000259" key="7">
    <source>
        <dbReference type="Pfam" id="PF00155"/>
    </source>
</evidence>
<dbReference type="GO" id="GO:0008483">
    <property type="term" value="F:transaminase activity"/>
    <property type="evidence" value="ECO:0007669"/>
    <property type="project" value="UniProtKB-KW"/>
</dbReference>
<evidence type="ECO:0000313" key="8">
    <source>
        <dbReference type="EMBL" id="MCY0965807.1"/>
    </source>
</evidence>
<keyword evidence="4 6" id="KW-0808">Transferase</keyword>
<dbReference type="PROSITE" id="PS00105">
    <property type="entry name" value="AA_TRANSFER_CLASS_1"/>
    <property type="match status" value="1"/>
</dbReference>
<evidence type="ECO:0000256" key="4">
    <source>
        <dbReference type="ARBA" id="ARBA00022679"/>
    </source>
</evidence>
<dbReference type="InterPro" id="IPR015421">
    <property type="entry name" value="PyrdxlP-dep_Trfase_major"/>
</dbReference>
<reference evidence="8" key="1">
    <citation type="submission" date="2022-11" db="EMBL/GenBank/DDBJ databases">
        <title>Parathalassolutuus dongxingensis gen. nov., sp. nov., a novel member of family Oceanospirillaceae isolated from a coastal shrimp pond in Guangxi, China.</title>
        <authorList>
            <person name="Chen H."/>
        </authorList>
    </citation>
    <scope>NUCLEOTIDE SEQUENCE</scope>
    <source>
        <strain evidence="8">G-43</strain>
    </source>
</reference>
<organism evidence="8 9">
    <name type="scientific">Parathalassolituus penaei</name>
    <dbReference type="NCBI Taxonomy" id="2997323"/>
    <lineage>
        <taxon>Bacteria</taxon>
        <taxon>Pseudomonadati</taxon>
        <taxon>Pseudomonadota</taxon>
        <taxon>Gammaproteobacteria</taxon>
        <taxon>Oceanospirillales</taxon>
        <taxon>Oceanospirillaceae</taxon>
        <taxon>Parathalassolituus</taxon>
    </lineage>
</organism>